<evidence type="ECO:0000256" key="8">
    <source>
        <dbReference type="SAM" id="MobiDB-lite"/>
    </source>
</evidence>
<feature type="DNA-binding region" description="Homeobox" evidence="6">
    <location>
        <begin position="92"/>
        <end position="151"/>
    </location>
</feature>
<dbReference type="PROSITE" id="PS00027">
    <property type="entry name" value="HOMEOBOX_1"/>
    <property type="match status" value="1"/>
</dbReference>
<dbReference type="EMBL" id="JWZX01000206">
    <property type="protein sequence ID" value="KOO53494.1"/>
    <property type="molecule type" value="Genomic_DNA"/>
</dbReference>
<evidence type="ECO:0000256" key="3">
    <source>
        <dbReference type="ARBA" id="ARBA00023125"/>
    </source>
</evidence>
<dbReference type="CDD" id="cd00086">
    <property type="entry name" value="homeodomain"/>
    <property type="match status" value="1"/>
</dbReference>
<proteinExistence type="predicted"/>
<feature type="compositionally biased region" description="Acidic residues" evidence="8">
    <location>
        <begin position="77"/>
        <end position="86"/>
    </location>
</feature>
<dbReference type="GO" id="GO:0005634">
    <property type="term" value="C:nucleus"/>
    <property type="evidence" value="ECO:0007669"/>
    <property type="project" value="UniProtKB-SubCell"/>
</dbReference>
<dbReference type="PROSITE" id="PS50071">
    <property type="entry name" value="HOMEOBOX_2"/>
    <property type="match status" value="1"/>
</dbReference>
<sequence>MADEAAMVALEKQAIVDVAASPNEAATAEMAYMAATTAAIEVAATAAATVESTLVAMATANGDAMHPMTIVAEIAGGEDGEEEGEDGAGQKRRRNRQSFSRGQVQMLEHIFTTTPMPRQALLNELSQRLDIPTRSVRVWFQNRRQRVKAMHQQQGMAPPVLRNAEDRLTSLEKLLPDLTPPGMLSAMVPNLMRSIATGNLLKALPGGAYAEYAPLLVPAASEAPASREAAAHEETADVLLLPEGVQDDAARPYREAAEAQASPEP</sequence>
<name>A0A0M0LR39_9EUKA</name>
<evidence type="ECO:0000256" key="7">
    <source>
        <dbReference type="RuleBase" id="RU000682"/>
    </source>
</evidence>
<dbReference type="PANTHER" id="PTHR45793">
    <property type="entry name" value="HOMEOBOX PROTEIN"/>
    <property type="match status" value="1"/>
</dbReference>
<feature type="region of interest" description="Disordered" evidence="8">
    <location>
        <begin position="225"/>
        <end position="265"/>
    </location>
</feature>
<dbReference type="SMART" id="SM00389">
    <property type="entry name" value="HOX"/>
    <property type="match status" value="1"/>
</dbReference>
<keyword evidence="5 6" id="KW-0539">Nucleus</keyword>
<feature type="domain" description="Homeobox" evidence="9">
    <location>
        <begin position="90"/>
        <end position="150"/>
    </location>
</feature>
<keyword evidence="3 6" id="KW-0238">DNA-binding</keyword>
<protein>
    <submittedName>
        <fullName evidence="10">Homeodomain transcription factor tx1</fullName>
    </submittedName>
</protein>
<comment type="subcellular location">
    <subcellularLocation>
        <location evidence="1 6 7">Nucleus</location>
    </subcellularLocation>
</comment>
<dbReference type="OrthoDB" id="6159439at2759"/>
<keyword evidence="11" id="KW-1185">Reference proteome</keyword>
<dbReference type="PANTHER" id="PTHR45793:SF5">
    <property type="entry name" value="HOMEOTIC PROTEIN OCELLILESS"/>
    <property type="match status" value="1"/>
</dbReference>
<evidence type="ECO:0000259" key="9">
    <source>
        <dbReference type="PROSITE" id="PS50071"/>
    </source>
</evidence>
<dbReference type="GO" id="GO:0000978">
    <property type="term" value="F:RNA polymerase II cis-regulatory region sequence-specific DNA binding"/>
    <property type="evidence" value="ECO:0007669"/>
    <property type="project" value="TreeGrafter"/>
</dbReference>
<feature type="compositionally biased region" description="Basic and acidic residues" evidence="8">
    <location>
        <begin position="248"/>
        <end position="257"/>
    </location>
</feature>
<comment type="caution">
    <text evidence="10">The sequence shown here is derived from an EMBL/GenBank/DDBJ whole genome shotgun (WGS) entry which is preliminary data.</text>
</comment>
<dbReference type="Pfam" id="PF00046">
    <property type="entry name" value="Homeodomain"/>
    <property type="match status" value="1"/>
</dbReference>
<dbReference type="AlphaFoldDB" id="A0A0M0LR39"/>
<keyword evidence="2" id="KW-0217">Developmental protein</keyword>
<accession>A0A0M0LR39</accession>
<organism evidence="10 11">
    <name type="scientific">Chrysochromulina tobinii</name>
    <dbReference type="NCBI Taxonomy" id="1460289"/>
    <lineage>
        <taxon>Eukaryota</taxon>
        <taxon>Haptista</taxon>
        <taxon>Haptophyta</taxon>
        <taxon>Prymnesiophyceae</taxon>
        <taxon>Prymnesiales</taxon>
        <taxon>Chrysochromulinaceae</taxon>
        <taxon>Chrysochromulina</taxon>
    </lineage>
</organism>
<gene>
    <name evidence="10" type="ORF">Ctob_013963</name>
</gene>
<dbReference type="InterPro" id="IPR009057">
    <property type="entry name" value="Homeodomain-like_sf"/>
</dbReference>
<evidence type="ECO:0000313" key="11">
    <source>
        <dbReference type="Proteomes" id="UP000037460"/>
    </source>
</evidence>
<evidence type="ECO:0000256" key="2">
    <source>
        <dbReference type="ARBA" id="ARBA00022473"/>
    </source>
</evidence>
<dbReference type="InterPro" id="IPR001356">
    <property type="entry name" value="HD"/>
</dbReference>
<dbReference type="Gene3D" id="1.10.10.60">
    <property type="entry name" value="Homeodomain-like"/>
    <property type="match status" value="1"/>
</dbReference>
<evidence type="ECO:0000256" key="4">
    <source>
        <dbReference type="ARBA" id="ARBA00023155"/>
    </source>
</evidence>
<evidence type="ECO:0000256" key="5">
    <source>
        <dbReference type="ARBA" id="ARBA00023242"/>
    </source>
</evidence>
<evidence type="ECO:0000256" key="1">
    <source>
        <dbReference type="ARBA" id="ARBA00004123"/>
    </source>
</evidence>
<keyword evidence="4 6" id="KW-0371">Homeobox</keyword>
<dbReference type="InterPro" id="IPR017970">
    <property type="entry name" value="Homeobox_CS"/>
</dbReference>
<dbReference type="GO" id="GO:0000981">
    <property type="term" value="F:DNA-binding transcription factor activity, RNA polymerase II-specific"/>
    <property type="evidence" value="ECO:0007669"/>
    <property type="project" value="InterPro"/>
</dbReference>
<evidence type="ECO:0000313" key="10">
    <source>
        <dbReference type="EMBL" id="KOO53494.1"/>
    </source>
</evidence>
<dbReference type="Proteomes" id="UP000037460">
    <property type="component" value="Unassembled WGS sequence"/>
</dbReference>
<reference evidence="11" key="1">
    <citation type="journal article" date="2015" name="PLoS Genet.">
        <title>Genome Sequence and Transcriptome Analyses of Chrysochromulina tobin: Metabolic Tools for Enhanced Algal Fitness in the Prominent Order Prymnesiales (Haptophyceae).</title>
        <authorList>
            <person name="Hovde B.T."/>
            <person name="Deodato C.R."/>
            <person name="Hunsperger H.M."/>
            <person name="Ryken S.A."/>
            <person name="Yost W."/>
            <person name="Jha R.K."/>
            <person name="Patterson J."/>
            <person name="Monnat R.J. Jr."/>
            <person name="Barlow S.B."/>
            <person name="Starkenburg S.R."/>
            <person name="Cattolico R.A."/>
        </authorList>
    </citation>
    <scope>NUCLEOTIDE SEQUENCE</scope>
    <source>
        <strain evidence="11">CCMP291</strain>
    </source>
</reference>
<feature type="region of interest" description="Disordered" evidence="8">
    <location>
        <begin position="77"/>
        <end position="100"/>
    </location>
</feature>
<dbReference type="SUPFAM" id="SSF46689">
    <property type="entry name" value="Homeodomain-like"/>
    <property type="match status" value="1"/>
</dbReference>
<evidence type="ECO:0000256" key="6">
    <source>
        <dbReference type="PROSITE-ProRule" id="PRU00108"/>
    </source>
</evidence>